<dbReference type="Gene3D" id="3.10.50.10">
    <property type="match status" value="1"/>
</dbReference>
<organism evidence="4 5">
    <name type="scientific">Paenibacillus oralis</name>
    <dbReference type="NCBI Taxonomy" id="2490856"/>
    <lineage>
        <taxon>Bacteria</taxon>
        <taxon>Bacillati</taxon>
        <taxon>Bacillota</taxon>
        <taxon>Bacilli</taxon>
        <taxon>Bacillales</taxon>
        <taxon>Paenibacillaceae</taxon>
        <taxon>Paenibacillus</taxon>
    </lineage>
</organism>
<dbReference type="SUPFAM" id="SSF51445">
    <property type="entry name" value="(Trans)glycosidases"/>
    <property type="match status" value="1"/>
</dbReference>
<dbReference type="OrthoDB" id="9775889at2"/>
<dbReference type="Gene3D" id="3.30.457.10">
    <property type="entry name" value="Copper amine oxidase-like, N-terminal domain"/>
    <property type="match status" value="1"/>
</dbReference>
<dbReference type="InterPro" id="IPR011583">
    <property type="entry name" value="Chitinase_II/V-like_cat"/>
</dbReference>
<dbReference type="Gene3D" id="2.30.30.40">
    <property type="entry name" value="SH3 Domains"/>
    <property type="match status" value="1"/>
</dbReference>
<protein>
    <submittedName>
        <fullName evidence="4">Glycosyl hydrolase</fullName>
    </submittedName>
</protein>
<evidence type="ECO:0000313" key="5">
    <source>
        <dbReference type="Proteomes" id="UP000267017"/>
    </source>
</evidence>
<evidence type="ECO:0000256" key="1">
    <source>
        <dbReference type="SAM" id="Phobius"/>
    </source>
</evidence>
<keyword evidence="4" id="KW-0378">Hydrolase</keyword>
<name>A0A3P3TV28_9BACL</name>
<feature type="transmembrane region" description="Helical" evidence="1">
    <location>
        <begin position="53"/>
        <end position="72"/>
    </location>
</feature>
<accession>A0A3P3TV28</accession>
<dbReference type="GO" id="GO:0008061">
    <property type="term" value="F:chitin binding"/>
    <property type="evidence" value="ECO:0007669"/>
    <property type="project" value="InterPro"/>
</dbReference>
<dbReference type="InterPro" id="IPR001223">
    <property type="entry name" value="Glyco_hydro18_cat"/>
</dbReference>
<gene>
    <name evidence="4" type="ORF">EHV15_02710</name>
</gene>
<feature type="domain" description="SH3b" evidence="2">
    <location>
        <begin position="209"/>
        <end position="273"/>
    </location>
</feature>
<comment type="caution">
    <text evidence="4">The sequence shown here is derived from an EMBL/GenBank/DDBJ whole genome shotgun (WGS) entry which is preliminary data.</text>
</comment>
<keyword evidence="1" id="KW-0812">Transmembrane</keyword>
<keyword evidence="1" id="KW-1133">Transmembrane helix</keyword>
<keyword evidence="1" id="KW-0472">Membrane</keyword>
<dbReference type="GO" id="GO:0005975">
    <property type="term" value="P:carbohydrate metabolic process"/>
    <property type="evidence" value="ECO:0007669"/>
    <property type="project" value="InterPro"/>
</dbReference>
<dbReference type="SMART" id="SM00636">
    <property type="entry name" value="Glyco_18"/>
    <property type="match status" value="1"/>
</dbReference>
<dbReference type="InterPro" id="IPR041382">
    <property type="entry name" value="SH3_16"/>
</dbReference>
<feature type="domain" description="GH18" evidence="3">
    <location>
        <begin position="294"/>
        <end position="610"/>
    </location>
</feature>
<dbReference type="InterPro" id="IPR012854">
    <property type="entry name" value="Cu_amine_oxidase-like_N"/>
</dbReference>
<dbReference type="InterPro" id="IPR029070">
    <property type="entry name" value="Chitinase_insertion_sf"/>
</dbReference>
<dbReference type="InterPro" id="IPR017853">
    <property type="entry name" value="GH"/>
</dbReference>
<dbReference type="SUPFAM" id="SSF55383">
    <property type="entry name" value="Copper amine oxidase, domain N"/>
    <property type="match status" value="1"/>
</dbReference>
<dbReference type="Pfam" id="PF18348">
    <property type="entry name" value="SH3_16"/>
    <property type="match status" value="1"/>
</dbReference>
<sequence>MTCGCWITCGIPRGILHVFIFSKQRENLVCGGRALRSRRNTYRRKRRGGKLKWWLGLVIVVAGIYWMATALLPNRSHVNPEWYGKVEKPVFLGGELMKGPALGEGDGLKLPLPVIQTAIDPDIRYEEETKSVILTTPRKLVFLKANEKIAKINNKPTELLFAPEEKDGVLYLPAHLLEEIYGAKVQEDPESGAVLLAKAGESVQQASVQTSSRNKDAKVPLRTGPSIHQPILADMKPDTELRILQPAADGWYYVQMNNGYTGYVREKNVLIGEKRTVPELKLELSADKQKRMSKKINMTWEAVYQVAPNPAAIGKLPGVNVVSPTWFSLADNEGNVQSKADIAYVKWAHAQGMQVWGLFSNSFDPDRTTEALANFDRRLTTILQMLHYAKIYDLDGINIDYENVYTEDKENLNQFVRELRPLAEEQGLIVSIDVTPKSNSEMWSAFLDRAKLGEAVDYMILMAYDEHWAASPVSGSVASLPWAESSATRILQEDGVPPEKLILGVPLYTRIWTETEKDGKTEVSSKAIGMKRAQEIIAEKKLKPRLSEETGQNYVEYSDKEGLHRIWLEDATSLARRVELAKSLDLAGIAAWNRSFASDDAWDVLGEIIK</sequence>
<dbReference type="Proteomes" id="UP000267017">
    <property type="component" value="Unassembled WGS sequence"/>
</dbReference>
<reference evidence="4 5" key="1">
    <citation type="submission" date="2018-11" db="EMBL/GenBank/DDBJ databases">
        <title>Genome sequencing of Paenibacillus sp. KCOM 3021 (= ChDC PVNT-B20).</title>
        <authorList>
            <person name="Kook J.-K."/>
            <person name="Park S.-N."/>
            <person name="Lim Y.K."/>
        </authorList>
    </citation>
    <scope>NUCLEOTIDE SEQUENCE [LARGE SCALE GENOMIC DNA]</scope>
    <source>
        <strain evidence="4 5">KCOM 3021</strain>
    </source>
</reference>
<dbReference type="PANTHER" id="PTHR46066">
    <property type="entry name" value="CHITINASE DOMAIN-CONTAINING PROTEIN 1 FAMILY MEMBER"/>
    <property type="match status" value="1"/>
</dbReference>
<proteinExistence type="predicted"/>
<dbReference type="Pfam" id="PF07833">
    <property type="entry name" value="Cu_amine_oxidN1"/>
    <property type="match status" value="1"/>
</dbReference>
<dbReference type="Gene3D" id="3.20.20.80">
    <property type="entry name" value="Glycosidases"/>
    <property type="match status" value="1"/>
</dbReference>
<evidence type="ECO:0000259" key="3">
    <source>
        <dbReference type="PROSITE" id="PS51910"/>
    </source>
</evidence>
<dbReference type="AlphaFoldDB" id="A0A3P3TV28"/>
<dbReference type="Pfam" id="PF00704">
    <property type="entry name" value="Glyco_hydro_18"/>
    <property type="match status" value="1"/>
</dbReference>
<dbReference type="InterPro" id="IPR036582">
    <property type="entry name" value="Mao_N_sf"/>
</dbReference>
<evidence type="ECO:0000259" key="2">
    <source>
        <dbReference type="PROSITE" id="PS51781"/>
    </source>
</evidence>
<dbReference type="GO" id="GO:0016787">
    <property type="term" value="F:hydrolase activity"/>
    <property type="evidence" value="ECO:0007669"/>
    <property type="project" value="UniProtKB-KW"/>
</dbReference>
<dbReference type="PANTHER" id="PTHR46066:SF2">
    <property type="entry name" value="CHITINASE DOMAIN-CONTAINING PROTEIN 1"/>
    <property type="match status" value="1"/>
</dbReference>
<dbReference type="EMBL" id="RRCN01000001">
    <property type="protein sequence ID" value="RRJ61995.1"/>
    <property type="molecule type" value="Genomic_DNA"/>
</dbReference>
<dbReference type="InterPro" id="IPR003646">
    <property type="entry name" value="SH3-like_bac-type"/>
</dbReference>
<dbReference type="PROSITE" id="PS51781">
    <property type="entry name" value="SH3B"/>
    <property type="match status" value="1"/>
</dbReference>
<keyword evidence="5" id="KW-1185">Reference proteome</keyword>
<dbReference type="PROSITE" id="PS51910">
    <property type="entry name" value="GH18_2"/>
    <property type="match status" value="1"/>
</dbReference>
<evidence type="ECO:0000313" key="4">
    <source>
        <dbReference type="EMBL" id="RRJ61995.1"/>
    </source>
</evidence>